<name>A0A1I2ZCN5_9SPHI</name>
<evidence type="ECO:0000313" key="3">
    <source>
        <dbReference type="Proteomes" id="UP000199666"/>
    </source>
</evidence>
<accession>A0A1I2ZCN5</accession>
<gene>
    <name evidence="2" type="ORF">SAMN04489864_109111</name>
</gene>
<dbReference type="STRING" id="414048.SAMN04489864_109111"/>
<keyword evidence="3" id="KW-1185">Reference proteome</keyword>
<feature type="chain" id="PRO_5011487194" evidence="1">
    <location>
        <begin position="23"/>
        <end position="548"/>
    </location>
</feature>
<proteinExistence type="predicted"/>
<dbReference type="RefSeq" id="WP_090996052.1">
    <property type="nucleotide sequence ID" value="NZ_FOPP01000009.1"/>
</dbReference>
<evidence type="ECO:0000313" key="2">
    <source>
        <dbReference type="EMBL" id="SFH34871.1"/>
    </source>
</evidence>
<reference evidence="2 3" key="1">
    <citation type="submission" date="2016-10" db="EMBL/GenBank/DDBJ databases">
        <authorList>
            <person name="de Groot N.N."/>
        </authorList>
    </citation>
    <scope>NUCLEOTIDE SEQUENCE [LARGE SCALE GENOMIC DNA]</scope>
    <source>
        <strain evidence="2 3">DSM 18684</strain>
    </source>
</reference>
<protein>
    <submittedName>
        <fullName evidence="2">Uncharacterized protein</fullName>
    </submittedName>
</protein>
<keyword evidence="1" id="KW-0732">Signal</keyword>
<organism evidence="2 3">
    <name type="scientific">Pedobacter insulae</name>
    <dbReference type="NCBI Taxonomy" id="414048"/>
    <lineage>
        <taxon>Bacteria</taxon>
        <taxon>Pseudomonadati</taxon>
        <taxon>Bacteroidota</taxon>
        <taxon>Sphingobacteriia</taxon>
        <taxon>Sphingobacteriales</taxon>
        <taxon>Sphingobacteriaceae</taxon>
        <taxon>Pedobacter</taxon>
    </lineage>
</organism>
<evidence type="ECO:0000256" key="1">
    <source>
        <dbReference type="SAM" id="SignalP"/>
    </source>
</evidence>
<sequence>MKFISKKIMAALAVVFMLYGSCKNPVENVDIIVNTDVFQSPIMVRFVNAKTGATNNPQDFEVNISGQNADLVVTNTGGKDFEASRGFLQLALAENAAPSETNPIKFTISANVPGFAPTTQNITVTSATEPLQYIVQLVEYANPAAGTGVVVATRNITNGTATTEMVLTTATNPAMPEKSNITIAAGTSFLDGAGQVINANQIEAKVVHYGPSNPESVAAFPGGFYAGNAVGANGQAINGGVVFVTGGFLAIDIYAGNKEVKGFSKPIVVEMEVSNTLINPNTGAVVKENETIPLWSLNEETGQWTLEGTTTFVKNNAGKLVAKMNVSHLSYWNFDWYYGTCGNNGGTLTIKAPKFSNSQYYKLYVVTANGGKTNYPGSIYLANGTETKKTLLNLPSGKGKFVLYDNSNKLIAESQEYANLCGQSTTLTIPEGTPPDIVDVSLNIQVKCSSKKIATGLNAFVYVSKANGNWYDYTYLYLQNGKATAKFENGTTYFIEAYMAGRWYTTQVKFDKNNFVLPAGKDITGKAVYDAATNKLNIEGLFVSTNCQ</sequence>
<dbReference type="Proteomes" id="UP000199666">
    <property type="component" value="Unassembled WGS sequence"/>
</dbReference>
<feature type="signal peptide" evidence="1">
    <location>
        <begin position="1"/>
        <end position="22"/>
    </location>
</feature>
<dbReference type="OrthoDB" id="973569at2"/>
<dbReference type="EMBL" id="FOPP01000009">
    <property type="protein sequence ID" value="SFH34871.1"/>
    <property type="molecule type" value="Genomic_DNA"/>
</dbReference>
<dbReference type="AlphaFoldDB" id="A0A1I2ZCN5"/>